<protein>
    <submittedName>
        <fullName evidence="2">Uncharacterized protein</fullName>
    </submittedName>
</protein>
<dbReference type="Proteomes" id="UP000004440">
    <property type="component" value="Unassembled WGS sequence"/>
</dbReference>
<keyword evidence="1" id="KW-0812">Transmembrane</keyword>
<reference evidence="2 3" key="1">
    <citation type="journal article" date="2011" name="J. Bacteriol.">
        <title>Genome Sequence of an Ammonia-Oxidizing Soil Archaeon, "Candidatus Nitrosoarchaeum koreensis" MY1.</title>
        <authorList>
            <person name="Kim B.K."/>
            <person name="Jung M.Y."/>
            <person name="Yu D.S."/>
            <person name="Park S.J."/>
            <person name="Oh T.K."/>
            <person name="Rhee S.K."/>
            <person name="Kim J.F."/>
        </authorList>
    </citation>
    <scope>NUCLEOTIDE SEQUENCE [LARGE SCALE GENOMIC DNA]</scope>
    <source>
        <strain evidence="2 3">MY1</strain>
    </source>
</reference>
<accession>F9CW50</accession>
<keyword evidence="3" id="KW-1185">Reference proteome</keyword>
<dbReference type="AlphaFoldDB" id="F9CW50"/>
<keyword evidence="1" id="KW-1133">Transmembrane helix</keyword>
<name>F9CW50_9ARCH</name>
<organism evidence="2 3">
    <name type="scientific">Nitrosarchaeum koreense MY1</name>
    <dbReference type="NCBI Taxonomy" id="1001994"/>
    <lineage>
        <taxon>Archaea</taxon>
        <taxon>Nitrososphaerota</taxon>
        <taxon>Nitrososphaeria</taxon>
        <taxon>Nitrosopumilales</taxon>
        <taxon>Nitrosopumilaceae</taxon>
        <taxon>Nitrosarchaeum</taxon>
    </lineage>
</organism>
<proteinExistence type="predicted"/>
<sequence>MNQIQEKKSPRLKFMALIASGLAVILVLTIAPWNYVPVLVTENVVVIAVTEHGCVGESQYGISVVMPQCDAKVGDTISASFYVPAKELNGYYDRIQDKLATVQP</sequence>
<dbReference type="EMBL" id="AFPU01000001">
    <property type="protein sequence ID" value="EGP93502.1"/>
    <property type="molecule type" value="Genomic_DNA"/>
</dbReference>
<gene>
    <name evidence="2" type="ORF">MY1_0740</name>
</gene>
<dbReference type="RefSeq" id="WP_007550273.1">
    <property type="nucleotide sequence ID" value="NZ_AFPU01000001.1"/>
</dbReference>
<feature type="transmembrane region" description="Helical" evidence="1">
    <location>
        <begin position="12"/>
        <end position="33"/>
    </location>
</feature>
<evidence type="ECO:0000313" key="3">
    <source>
        <dbReference type="Proteomes" id="UP000004440"/>
    </source>
</evidence>
<evidence type="ECO:0000256" key="1">
    <source>
        <dbReference type="SAM" id="Phobius"/>
    </source>
</evidence>
<evidence type="ECO:0000313" key="2">
    <source>
        <dbReference type="EMBL" id="EGP93502.1"/>
    </source>
</evidence>
<keyword evidence="1" id="KW-0472">Membrane</keyword>
<comment type="caution">
    <text evidence="2">The sequence shown here is derived from an EMBL/GenBank/DDBJ whole genome shotgun (WGS) entry which is preliminary data.</text>
</comment>